<dbReference type="AlphaFoldDB" id="A0A1E5WIH9"/>
<comment type="pathway">
    <text evidence="1">Protein modification; protein ubiquitination.</text>
</comment>
<dbReference type="SUPFAM" id="SSF54695">
    <property type="entry name" value="POZ domain"/>
    <property type="match status" value="1"/>
</dbReference>
<dbReference type="OrthoDB" id="692822at2759"/>
<dbReference type="STRING" id="888268.A0A1E5WIH9"/>
<evidence type="ECO:0000313" key="4">
    <source>
        <dbReference type="Proteomes" id="UP000095767"/>
    </source>
</evidence>
<reference evidence="3 4" key="1">
    <citation type="submission" date="2016-09" db="EMBL/GenBank/DDBJ databases">
        <title>The draft genome of Dichanthelium oligosanthes: A C3 panicoid grass species.</title>
        <authorList>
            <person name="Studer A.J."/>
            <person name="Schnable J.C."/>
            <person name="Brutnell T.P."/>
        </authorList>
    </citation>
    <scope>NUCLEOTIDE SEQUENCE [LARGE SCALE GENOMIC DNA]</scope>
    <source>
        <strain evidence="4">cv. Kellogg 1175</strain>
        <tissue evidence="3">Leaf</tissue>
    </source>
</reference>
<dbReference type="Proteomes" id="UP000095767">
    <property type="component" value="Unassembled WGS sequence"/>
</dbReference>
<dbReference type="InterPro" id="IPR045005">
    <property type="entry name" value="BPM1-6"/>
</dbReference>
<gene>
    <name evidence="3" type="ORF">BAE44_0001772</name>
</gene>
<keyword evidence="4" id="KW-1185">Reference proteome</keyword>
<evidence type="ECO:0000313" key="3">
    <source>
        <dbReference type="EMBL" id="OEL37209.1"/>
    </source>
</evidence>
<dbReference type="PANTHER" id="PTHR26379:SF422">
    <property type="entry name" value="BTB DOMAIN-CONTAINING PROTEIN"/>
    <property type="match status" value="1"/>
</dbReference>
<proteinExistence type="predicted"/>
<dbReference type="Pfam" id="PF00651">
    <property type="entry name" value="BTB"/>
    <property type="match status" value="1"/>
</dbReference>
<dbReference type="GO" id="GO:0016567">
    <property type="term" value="P:protein ubiquitination"/>
    <property type="evidence" value="ECO:0007669"/>
    <property type="project" value="InterPro"/>
</dbReference>
<dbReference type="Gene3D" id="3.30.710.10">
    <property type="entry name" value="Potassium Channel Kv1.1, Chain A"/>
    <property type="match status" value="1"/>
</dbReference>
<organism evidence="3 4">
    <name type="scientific">Dichanthelium oligosanthes</name>
    <dbReference type="NCBI Taxonomy" id="888268"/>
    <lineage>
        <taxon>Eukaryota</taxon>
        <taxon>Viridiplantae</taxon>
        <taxon>Streptophyta</taxon>
        <taxon>Embryophyta</taxon>
        <taxon>Tracheophyta</taxon>
        <taxon>Spermatophyta</taxon>
        <taxon>Magnoliopsida</taxon>
        <taxon>Liliopsida</taxon>
        <taxon>Poales</taxon>
        <taxon>Poaceae</taxon>
        <taxon>PACMAD clade</taxon>
        <taxon>Panicoideae</taxon>
        <taxon>Panicodae</taxon>
        <taxon>Paniceae</taxon>
        <taxon>Dichantheliinae</taxon>
        <taxon>Dichanthelium</taxon>
    </lineage>
</organism>
<comment type="caution">
    <text evidence="3">The sequence shown here is derived from an EMBL/GenBank/DDBJ whole genome shotgun (WGS) entry which is preliminary data.</text>
</comment>
<dbReference type="InterPro" id="IPR000210">
    <property type="entry name" value="BTB/POZ_dom"/>
</dbReference>
<protein>
    <recommendedName>
        <fullName evidence="2">BTB domain-containing protein</fullName>
    </recommendedName>
</protein>
<accession>A0A1E5WIH9</accession>
<name>A0A1E5WIH9_9POAL</name>
<evidence type="ECO:0000256" key="1">
    <source>
        <dbReference type="ARBA" id="ARBA00004906"/>
    </source>
</evidence>
<dbReference type="EMBL" id="LWDX02006305">
    <property type="protein sequence ID" value="OEL37209.1"/>
    <property type="molecule type" value="Genomic_DNA"/>
</dbReference>
<dbReference type="PROSITE" id="PS50097">
    <property type="entry name" value="BTB"/>
    <property type="match status" value="1"/>
</dbReference>
<sequence length="107" mass="11820">MTASRCEVTVLRRFRKENRGLSTSTLSMAPPSNLHEHLGDLLVAKEGADVTFQVAGETFSAHKCILAARSPVFKAELFSAMKESTGTEDSIRIDDMVQHRNAYSSDF</sequence>
<dbReference type="PANTHER" id="PTHR26379">
    <property type="entry name" value="BTB/POZ AND MATH DOMAIN-CONTAINING PROTEIN 1"/>
    <property type="match status" value="1"/>
</dbReference>
<feature type="domain" description="BTB" evidence="2">
    <location>
        <begin position="48"/>
        <end position="107"/>
    </location>
</feature>
<dbReference type="InterPro" id="IPR011333">
    <property type="entry name" value="SKP1/BTB/POZ_sf"/>
</dbReference>
<evidence type="ECO:0000259" key="2">
    <source>
        <dbReference type="PROSITE" id="PS50097"/>
    </source>
</evidence>